<keyword evidence="3" id="KW-1185">Reference proteome</keyword>
<dbReference type="AlphaFoldDB" id="A0A9W5XYE7"/>
<dbReference type="RefSeq" id="WP_261850329.1">
    <property type="nucleotide sequence ID" value="NZ_BQXY01000001.1"/>
</dbReference>
<dbReference type="Pfam" id="PF15607">
    <property type="entry name" value="Ntox44"/>
    <property type="match status" value="1"/>
</dbReference>
<gene>
    <name evidence="2" type="ORF">CFOLD11_00510</name>
</gene>
<feature type="domain" description="Bacterial toxin 44" evidence="1">
    <location>
        <begin position="206"/>
        <end position="277"/>
    </location>
</feature>
<dbReference type="InterPro" id="IPR028946">
    <property type="entry name" value="Ntox44"/>
</dbReference>
<dbReference type="Proteomes" id="UP001057868">
    <property type="component" value="Unassembled WGS sequence"/>
</dbReference>
<protein>
    <recommendedName>
        <fullName evidence="1">Bacterial toxin 44 domain-containing protein</fullName>
    </recommendedName>
</protein>
<reference evidence="2" key="1">
    <citation type="journal article" date="2023" name="Int. J. Syst. Evol. Microbiol.">
        <title>&lt;i&gt;Clostridium folliculivorans&lt;/i&gt; sp. nov., isolated from soil samples of an organic paddy in Japan.</title>
        <authorList>
            <person name="Tazawa J."/>
            <person name="Kobayashi H."/>
            <person name="Tanizawa Y."/>
            <person name="Uchino A."/>
            <person name="Tanaka F."/>
            <person name="Urashima Y."/>
            <person name="Miura S."/>
            <person name="Sakamoto M."/>
            <person name="Ohkuma M."/>
            <person name="Tohno M."/>
        </authorList>
    </citation>
    <scope>NUCLEOTIDE SEQUENCE</scope>
    <source>
        <strain evidence="2">D1-1</strain>
    </source>
</reference>
<organism evidence="2 3">
    <name type="scientific">Clostridium folliculivorans</name>
    <dbReference type="NCBI Taxonomy" id="2886038"/>
    <lineage>
        <taxon>Bacteria</taxon>
        <taxon>Bacillati</taxon>
        <taxon>Bacillota</taxon>
        <taxon>Clostridia</taxon>
        <taxon>Eubacteriales</taxon>
        <taxon>Clostridiaceae</taxon>
        <taxon>Clostridium</taxon>
    </lineage>
</organism>
<sequence>MGFTYANNAKVINDFLYVRDSNGNIISGRQVDIGDNITVLDVSYSKQLVLVEYPTANGVVTGYVRNATNCIQYYYQNQYSNGATSETVYDGNGNVIGSLNPWEKATPIYKKDGKIHVVYNTDKGNNTKSGYVVYNGGFTRFDIRDVTQALKDLMVRYEYMYRSSWANNSPIEQLWQFYTLVRNKGALDLKNNGWNESQYIFDGVIVRGDAPGNILYGYLGKAFGYSDELLKRAAGYAQAKAGTNIEHPEWGTWMGDAPYGDDPIDQFYIQVGISYYYKMH</sequence>
<name>A0A9W5XYE7_9CLOT</name>
<evidence type="ECO:0000313" key="3">
    <source>
        <dbReference type="Proteomes" id="UP001057868"/>
    </source>
</evidence>
<comment type="caution">
    <text evidence="2">The sequence shown here is derived from an EMBL/GenBank/DDBJ whole genome shotgun (WGS) entry which is preliminary data.</text>
</comment>
<dbReference type="EMBL" id="BQXY01000001">
    <property type="protein sequence ID" value="GKU23225.1"/>
    <property type="molecule type" value="Genomic_DNA"/>
</dbReference>
<evidence type="ECO:0000259" key="1">
    <source>
        <dbReference type="Pfam" id="PF15607"/>
    </source>
</evidence>
<accession>A0A9W5XYE7</accession>
<evidence type="ECO:0000313" key="2">
    <source>
        <dbReference type="EMBL" id="GKU23225.1"/>
    </source>
</evidence>
<proteinExistence type="predicted"/>